<evidence type="ECO:0000256" key="8">
    <source>
        <dbReference type="ARBA" id="ARBA00048988"/>
    </source>
</evidence>
<evidence type="ECO:0000256" key="6">
    <source>
        <dbReference type="ARBA" id="ARBA00034617"/>
    </source>
</evidence>
<comment type="catalytic activity">
    <reaction evidence="8">
        <text>ATP + H2O = ADP + phosphate + H(+)</text>
        <dbReference type="Rhea" id="RHEA:13065"/>
        <dbReference type="ChEBI" id="CHEBI:15377"/>
        <dbReference type="ChEBI" id="CHEBI:15378"/>
        <dbReference type="ChEBI" id="CHEBI:30616"/>
        <dbReference type="ChEBI" id="CHEBI:43474"/>
        <dbReference type="ChEBI" id="CHEBI:456216"/>
        <dbReference type="EC" id="5.6.2.4"/>
    </reaction>
</comment>
<sequence length="404" mass="46773">AEFQTWLDAKSDEIDKMSGDERVNNAELIEYVTYHIEFNKVYAMYEKFQKDNSVYDFDDLIKKAIDLLKNNQLVLNSYTQKYKYILVDEFQDNNFGQYELVRLLGQNGNVMVVGDDNQLVMRFQGARQANFAEFKKQFANVQEYHLTENFRSTKEIIGFANLFLENIDDRIDKENKTSRAGEKVQIVRPDKEDGQTEFIINTIRSMLGKEYVNKDGEKDKYGYGDFAILSRKRSDGRRFVSALKTYDVPSTFVGDYNIFDTAVISEVLLWIHIIQSPNTSGAYLYKLMTISGIDDLNITRINEAADAEVRYVETGQVDKVFEKMKNCDSLQITQKAEVKGIVKKIEDAIKEYGNSTVAEMVSKIIYTDLSGLYKQCSIYDTTENRLNVMMLNKFYELALEFENL</sequence>
<keyword evidence="4" id="KW-0067">ATP-binding</keyword>
<feature type="domain" description="UvrD-like helicase ATP-binding" evidence="9">
    <location>
        <begin position="1"/>
        <end position="153"/>
    </location>
</feature>
<comment type="catalytic activity">
    <reaction evidence="6">
        <text>Couples ATP hydrolysis with the unwinding of duplex DNA by translocating in the 3'-5' direction.</text>
        <dbReference type="EC" id="5.6.2.4"/>
    </reaction>
</comment>
<evidence type="ECO:0000256" key="1">
    <source>
        <dbReference type="ARBA" id="ARBA00022741"/>
    </source>
</evidence>
<dbReference type="PANTHER" id="PTHR11070:SF2">
    <property type="entry name" value="ATP-DEPENDENT DNA HELICASE SRS2"/>
    <property type="match status" value="1"/>
</dbReference>
<dbReference type="Pfam" id="PF00580">
    <property type="entry name" value="UvrD-helicase"/>
    <property type="match status" value="1"/>
</dbReference>
<dbReference type="InterPro" id="IPR014017">
    <property type="entry name" value="DNA_helicase_UvrD-like_C"/>
</dbReference>
<feature type="domain" description="UvrD-like helicase C-terminal" evidence="10">
    <location>
        <begin position="154"/>
        <end position="404"/>
    </location>
</feature>
<dbReference type="InterPro" id="IPR000212">
    <property type="entry name" value="DNA_helicase_UvrD/REP"/>
</dbReference>
<feature type="non-terminal residue" evidence="11">
    <location>
        <position position="1"/>
    </location>
</feature>
<dbReference type="GO" id="GO:0016787">
    <property type="term" value="F:hydrolase activity"/>
    <property type="evidence" value="ECO:0007669"/>
    <property type="project" value="UniProtKB-KW"/>
</dbReference>
<evidence type="ECO:0000256" key="4">
    <source>
        <dbReference type="ARBA" id="ARBA00022840"/>
    </source>
</evidence>
<dbReference type="PROSITE" id="PS51217">
    <property type="entry name" value="UVRD_HELICASE_CTER"/>
    <property type="match status" value="1"/>
</dbReference>
<name>A0A382LAH8_9ZZZZ</name>
<evidence type="ECO:0000259" key="10">
    <source>
        <dbReference type="PROSITE" id="PS51217"/>
    </source>
</evidence>
<keyword evidence="5" id="KW-0413">Isomerase</keyword>
<protein>
    <recommendedName>
        <fullName evidence="7">DNA 3'-5' helicase</fullName>
        <ecNumber evidence="7">5.6.2.4</ecNumber>
    </recommendedName>
</protein>
<evidence type="ECO:0000256" key="3">
    <source>
        <dbReference type="ARBA" id="ARBA00022806"/>
    </source>
</evidence>
<organism evidence="11">
    <name type="scientific">marine metagenome</name>
    <dbReference type="NCBI Taxonomy" id="408172"/>
    <lineage>
        <taxon>unclassified sequences</taxon>
        <taxon>metagenomes</taxon>
        <taxon>ecological metagenomes</taxon>
    </lineage>
</organism>
<accession>A0A382LAH8</accession>
<dbReference type="AlphaFoldDB" id="A0A382LAH8"/>
<dbReference type="InterPro" id="IPR027417">
    <property type="entry name" value="P-loop_NTPase"/>
</dbReference>
<evidence type="ECO:0000256" key="7">
    <source>
        <dbReference type="ARBA" id="ARBA00034808"/>
    </source>
</evidence>
<dbReference type="InterPro" id="IPR014016">
    <property type="entry name" value="UvrD-like_ATP-bd"/>
</dbReference>
<dbReference type="EC" id="5.6.2.4" evidence="7"/>
<keyword evidence="1" id="KW-0547">Nucleotide-binding</keyword>
<dbReference type="GO" id="GO:0003677">
    <property type="term" value="F:DNA binding"/>
    <property type="evidence" value="ECO:0007669"/>
    <property type="project" value="InterPro"/>
</dbReference>
<evidence type="ECO:0000259" key="9">
    <source>
        <dbReference type="PROSITE" id="PS51198"/>
    </source>
</evidence>
<dbReference type="GO" id="GO:0043138">
    <property type="term" value="F:3'-5' DNA helicase activity"/>
    <property type="evidence" value="ECO:0007669"/>
    <property type="project" value="UniProtKB-EC"/>
</dbReference>
<feature type="non-terminal residue" evidence="11">
    <location>
        <position position="404"/>
    </location>
</feature>
<dbReference type="Pfam" id="PF13361">
    <property type="entry name" value="UvrD_C"/>
    <property type="match status" value="1"/>
</dbReference>
<keyword evidence="2" id="KW-0378">Hydrolase</keyword>
<evidence type="ECO:0000256" key="5">
    <source>
        <dbReference type="ARBA" id="ARBA00023235"/>
    </source>
</evidence>
<dbReference type="CDD" id="cd17932">
    <property type="entry name" value="DEXQc_UvrD"/>
    <property type="match status" value="1"/>
</dbReference>
<dbReference type="Gene3D" id="3.40.50.300">
    <property type="entry name" value="P-loop containing nucleotide triphosphate hydrolases"/>
    <property type="match status" value="2"/>
</dbReference>
<dbReference type="GO" id="GO:0005524">
    <property type="term" value="F:ATP binding"/>
    <property type="evidence" value="ECO:0007669"/>
    <property type="project" value="UniProtKB-KW"/>
</dbReference>
<evidence type="ECO:0000313" key="11">
    <source>
        <dbReference type="EMBL" id="SVC33043.1"/>
    </source>
</evidence>
<reference evidence="11" key="1">
    <citation type="submission" date="2018-05" db="EMBL/GenBank/DDBJ databases">
        <authorList>
            <person name="Lanie J.A."/>
            <person name="Ng W.-L."/>
            <person name="Kazmierczak K.M."/>
            <person name="Andrzejewski T.M."/>
            <person name="Davidsen T.M."/>
            <person name="Wayne K.J."/>
            <person name="Tettelin H."/>
            <person name="Glass J.I."/>
            <person name="Rusch D."/>
            <person name="Podicherti R."/>
            <person name="Tsui H.-C.T."/>
            <person name="Winkler M.E."/>
        </authorList>
    </citation>
    <scope>NUCLEOTIDE SEQUENCE</scope>
</reference>
<evidence type="ECO:0000256" key="2">
    <source>
        <dbReference type="ARBA" id="ARBA00022801"/>
    </source>
</evidence>
<dbReference type="PROSITE" id="PS51198">
    <property type="entry name" value="UVRD_HELICASE_ATP_BIND"/>
    <property type="match status" value="1"/>
</dbReference>
<gene>
    <name evidence="11" type="ORF">METZ01_LOCUS285897</name>
</gene>
<dbReference type="EMBL" id="UINC01085471">
    <property type="protein sequence ID" value="SVC33043.1"/>
    <property type="molecule type" value="Genomic_DNA"/>
</dbReference>
<dbReference type="GO" id="GO:0000725">
    <property type="term" value="P:recombinational repair"/>
    <property type="evidence" value="ECO:0007669"/>
    <property type="project" value="TreeGrafter"/>
</dbReference>
<dbReference type="PANTHER" id="PTHR11070">
    <property type="entry name" value="UVRD / RECB / PCRA DNA HELICASE FAMILY MEMBER"/>
    <property type="match status" value="1"/>
</dbReference>
<dbReference type="SUPFAM" id="SSF52540">
    <property type="entry name" value="P-loop containing nucleoside triphosphate hydrolases"/>
    <property type="match status" value="1"/>
</dbReference>
<proteinExistence type="predicted"/>
<keyword evidence="3" id="KW-0347">Helicase</keyword>